<comment type="caution">
    <text evidence="3">The sequence shown here is derived from an EMBL/GenBank/DDBJ whole genome shotgun (WGS) entry which is preliminary data.</text>
</comment>
<feature type="transmembrane region" description="Helical" evidence="2">
    <location>
        <begin position="79"/>
        <end position="96"/>
    </location>
</feature>
<feature type="transmembrane region" description="Helical" evidence="2">
    <location>
        <begin position="374"/>
        <end position="392"/>
    </location>
</feature>
<keyword evidence="4" id="KW-1185">Reference proteome</keyword>
<feature type="transmembrane region" description="Helical" evidence="2">
    <location>
        <begin position="30"/>
        <end position="49"/>
    </location>
</feature>
<feature type="transmembrane region" description="Helical" evidence="2">
    <location>
        <begin position="108"/>
        <end position="128"/>
    </location>
</feature>
<evidence type="ECO:0008006" key="5">
    <source>
        <dbReference type="Google" id="ProtNLM"/>
    </source>
</evidence>
<protein>
    <recommendedName>
        <fullName evidence="5">O-antigen ligase</fullName>
    </recommendedName>
</protein>
<organism evidence="3 4">
    <name type="scientific">Frondihabitans peucedani</name>
    <dbReference type="NCBI Taxonomy" id="598626"/>
    <lineage>
        <taxon>Bacteria</taxon>
        <taxon>Bacillati</taxon>
        <taxon>Actinomycetota</taxon>
        <taxon>Actinomycetes</taxon>
        <taxon>Micrococcales</taxon>
        <taxon>Microbacteriaceae</taxon>
        <taxon>Frondihabitans</taxon>
    </lineage>
</organism>
<feature type="region of interest" description="Disordered" evidence="1">
    <location>
        <begin position="1"/>
        <end position="24"/>
    </location>
</feature>
<keyword evidence="2" id="KW-0472">Membrane</keyword>
<dbReference type="EMBL" id="BAABAU010000001">
    <property type="protein sequence ID" value="GAA4265667.1"/>
    <property type="molecule type" value="Genomic_DNA"/>
</dbReference>
<evidence type="ECO:0000313" key="4">
    <source>
        <dbReference type="Proteomes" id="UP001501594"/>
    </source>
</evidence>
<accession>A0ABP8E0C9</accession>
<feature type="transmembrane region" description="Helical" evidence="2">
    <location>
        <begin position="207"/>
        <end position="227"/>
    </location>
</feature>
<keyword evidence="2" id="KW-1133">Transmembrane helix</keyword>
<feature type="transmembrane region" description="Helical" evidence="2">
    <location>
        <begin position="135"/>
        <end position="155"/>
    </location>
</feature>
<evidence type="ECO:0000313" key="3">
    <source>
        <dbReference type="EMBL" id="GAA4265667.1"/>
    </source>
</evidence>
<feature type="region of interest" description="Disordered" evidence="1">
    <location>
        <begin position="436"/>
        <end position="458"/>
    </location>
</feature>
<feature type="transmembrane region" description="Helical" evidence="2">
    <location>
        <begin position="161"/>
        <end position="177"/>
    </location>
</feature>
<evidence type="ECO:0000256" key="1">
    <source>
        <dbReference type="SAM" id="MobiDB-lite"/>
    </source>
</evidence>
<feature type="transmembrane region" description="Helical" evidence="2">
    <location>
        <begin position="184"/>
        <end position="201"/>
    </location>
</feature>
<feature type="transmembrane region" description="Helical" evidence="2">
    <location>
        <begin position="347"/>
        <end position="367"/>
    </location>
</feature>
<proteinExistence type="predicted"/>
<gene>
    <name evidence="3" type="ORF">GCM10022256_12790</name>
</gene>
<keyword evidence="2" id="KW-0812">Transmembrane</keyword>
<dbReference type="RefSeq" id="WP_344794222.1">
    <property type="nucleotide sequence ID" value="NZ_BAABAU010000001.1"/>
</dbReference>
<reference evidence="4" key="1">
    <citation type="journal article" date="2019" name="Int. J. Syst. Evol. Microbiol.">
        <title>The Global Catalogue of Microorganisms (GCM) 10K type strain sequencing project: providing services to taxonomists for standard genome sequencing and annotation.</title>
        <authorList>
            <consortium name="The Broad Institute Genomics Platform"/>
            <consortium name="The Broad Institute Genome Sequencing Center for Infectious Disease"/>
            <person name="Wu L."/>
            <person name="Ma J."/>
        </authorList>
    </citation>
    <scope>NUCLEOTIDE SEQUENCE [LARGE SCALE GENOMIC DNA]</scope>
    <source>
        <strain evidence="4">JCM 17442</strain>
    </source>
</reference>
<evidence type="ECO:0000256" key="2">
    <source>
        <dbReference type="SAM" id="Phobius"/>
    </source>
</evidence>
<feature type="transmembrane region" description="Helical" evidence="2">
    <location>
        <begin position="398"/>
        <end position="418"/>
    </location>
</feature>
<dbReference type="Proteomes" id="UP001501594">
    <property type="component" value="Unassembled WGS sequence"/>
</dbReference>
<name>A0ABP8E0C9_9MICO</name>
<sequence>MQTPSTLEPPTRASLAPGLSRGSDDSPAPVLVKIIAAAALVVSGMGIVLNQGVQVGFLVAALLVPLWLPVLRRFVGIRLLLGLGTVAAGAGIWLQVANGDDHSVDPAIATSTTVLLIGAVLSIGLIVWTRTIFSIPTVALFFGIGLLLGISPSAAQFATNPYKFGFAIPLAVVTLALARLSRRWWVELLVVFVLTGLSALNDARATFALLLLAAILLLAQLPVFRIGHRGSASLVALGIVVVGIVVYNLGTALVLSGILGESTTARSLAQVNASGSLVLGGRPELGATVALIATKVWGFGAGVSPQPSEVLTAKEGMKAIGYDPNNGYVERYMFGGHVELHSVFGDLWAQTGVVGLAFVVVAGALMLYGITRNIADGLAGGIVLYVVAKSLWDLLFSPFFSAEPLFILAIGLIAVPAARTAGQRLKATTVSMGPVQRDLSRKPARSRTAVSRAVDAAE</sequence>
<feature type="transmembrane region" description="Helical" evidence="2">
    <location>
        <begin position="234"/>
        <end position="259"/>
    </location>
</feature>